<dbReference type="Pfam" id="PF04831">
    <property type="entry name" value="POPDC1-3"/>
    <property type="match status" value="1"/>
</dbReference>
<dbReference type="InterPro" id="IPR014710">
    <property type="entry name" value="RmlC-like_jellyroll"/>
</dbReference>
<dbReference type="Proteomes" id="UP001165085">
    <property type="component" value="Unassembled WGS sequence"/>
</dbReference>
<evidence type="ECO:0000256" key="6">
    <source>
        <dbReference type="ARBA" id="ARBA00022473"/>
    </source>
</evidence>
<comment type="similarity">
    <text evidence="4">Belongs to the popeye family.</text>
</comment>
<evidence type="ECO:0000256" key="4">
    <source>
        <dbReference type="ARBA" id="ARBA00007146"/>
    </source>
</evidence>
<dbReference type="InterPro" id="IPR006916">
    <property type="entry name" value="POPDC1-3"/>
</dbReference>
<dbReference type="OrthoDB" id="425611at2759"/>
<evidence type="ECO:0000313" key="16">
    <source>
        <dbReference type="EMBL" id="GMH82996.1"/>
    </source>
</evidence>
<dbReference type="GO" id="GO:0007155">
    <property type="term" value="P:cell adhesion"/>
    <property type="evidence" value="ECO:0007669"/>
    <property type="project" value="UniProtKB-KW"/>
</dbReference>
<dbReference type="PANTHER" id="PTHR12101:SF17">
    <property type="entry name" value="BLOOD VESSEL EPICARDIAL SUBSTANCE"/>
    <property type="match status" value="1"/>
</dbReference>
<dbReference type="PROSITE" id="PS50042">
    <property type="entry name" value="CNMP_BINDING_3"/>
    <property type="match status" value="1"/>
</dbReference>
<keyword evidence="7" id="KW-1003">Cell membrane</keyword>
<evidence type="ECO:0000256" key="13">
    <source>
        <dbReference type="ARBA" id="ARBA00023180"/>
    </source>
</evidence>
<evidence type="ECO:0000256" key="3">
    <source>
        <dbReference type="ARBA" id="ARBA00004435"/>
    </source>
</evidence>
<evidence type="ECO:0000256" key="10">
    <source>
        <dbReference type="ARBA" id="ARBA00022949"/>
    </source>
</evidence>
<evidence type="ECO:0000256" key="12">
    <source>
        <dbReference type="ARBA" id="ARBA00023136"/>
    </source>
</evidence>
<evidence type="ECO:0000256" key="5">
    <source>
        <dbReference type="ARBA" id="ARBA00022427"/>
    </source>
</evidence>
<keyword evidence="12 14" id="KW-0472">Membrane</keyword>
<keyword evidence="8 14" id="KW-0812">Transmembrane</keyword>
<feature type="transmembrane region" description="Helical" evidence="14">
    <location>
        <begin position="100"/>
        <end position="121"/>
    </location>
</feature>
<evidence type="ECO:0000256" key="14">
    <source>
        <dbReference type="SAM" id="Phobius"/>
    </source>
</evidence>
<evidence type="ECO:0000256" key="1">
    <source>
        <dbReference type="ARBA" id="ARBA00004124"/>
    </source>
</evidence>
<sequence>MINFFRTRTSLRLKPHILASSRRCTLQQSRLYSFNHNSRFWNEPRSIFKDESLSNVCGHLSFCLLGASYVTQDILSLRCLAMGGISLSIVFQYFRTLPLWIPIRWNSLFLAINGFMVAFLVKERTEANRMAPWQRQLYETEFAHMGFTEVEFCRLLETSKKLKKAKGAMVCIEGVPQDKMYFVLSGEIEVKSKGDAAASEHLTRTIATITDNSFIGEMTYLTHLQENSAVPAAEVATASCVCSKETEVLEWNFSDLTTYLKLPANRGVANALQAKLSNDLRLKLKTLNRRQTEKNIRT</sequence>
<evidence type="ECO:0000256" key="8">
    <source>
        <dbReference type="ARBA" id="ARBA00022692"/>
    </source>
</evidence>
<dbReference type="GO" id="GO:0005923">
    <property type="term" value="C:bicellular tight junction"/>
    <property type="evidence" value="ECO:0007669"/>
    <property type="project" value="UniProtKB-SubCell"/>
</dbReference>
<reference evidence="17" key="1">
    <citation type="journal article" date="2023" name="Commun. Biol.">
        <title>Genome analysis of Parmales, the sister group of diatoms, reveals the evolutionary specialization of diatoms from phago-mixotrophs to photoautotrophs.</title>
        <authorList>
            <person name="Ban H."/>
            <person name="Sato S."/>
            <person name="Yoshikawa S."/>
            <person name="Yamada K."/>
            <person name="Nakamura Y."/>
            <person name="Ichinomiya M."/>
            <person name="Sato N."/>
            <person name="Blanc-Mathieu R."/>
            <person name="Endo H."/>
            <person name="Kuwata A."/>
            <person name="Ogata H."/>
        </authorList>
    </citation>
    <scope>NUCLEOTIDE SEQUENCE [LARGE SCALE GENOMIC DNA]</scope>
    <source>
        <strain evidence="17">NIES 3701</strain>
    </source>
</reference>
<keyword evidence="13" id="KW-0325">Glycoprotein</keyword>
<keyword evidence="17" id="KW-1185">Reference proteome</keyword>
<dbReference type="InterPro" id="IPR055272">
    <property type="entry name" value="POPDC1-3_dom"/>
</dbReference>
<dbReference type="PANTHER" id="PTHR12101">
    <property type="entry name" value="POPEYE DOMAIN CONTAINING PROTEIN"/>
    <property type="match status" value="1"/>
</dbReference>
<dbReference type="Gene3D" id="2.60.120.10">
    <property type="entry name" value="Jelly Rolls"/>
    <property type="match status" value="1"/>
</dbReference>
<dbReference type="GO" id="GO:0016328">
    <property type="term" value="C:lateral plasma membrane"/>
    <property type="evidence" value="ECO:0007669"/>
    <property type="project" value="UniProtKB-SubCell"/>
</dbReference>
<keyword evidence="9" id="KW-0130">Cell adhesion</keyword>
<protein>
    <recommendedName>
        <fullName evidence="15">Cyclic nucleotide-binding domain-containing protein</fullName>
    </recommendedName>
</protein>
<evidence type="ECO:0000256" key="7">
    <source>
        <dbReference type="ARBA" id="ARBA00022475"/>
    </source>
</evidence>
<keyword evidence="11 14" id="KW-1133">Transmembrane helix</keyword>
<comment type="caution">
    <text evidence="16">The sequence shown here is derived from an EMBL/GenBank/DDBJ whole genome shotgun (WGS) entry which is preliminary data.</text>
</comment>
<dbReference type="Pfam" id="PF00027">
    <property type="entry name" value="cNMP_binding"/>
    <property type="match status" value="1"/>
</dbReference>
<keyword evidence="6" id="KW-0217">Developmental protein</keyword>
<keyword evidence="5" id="KW-0796">Tight junction</keyword>
<gene>
    <name evidence="16" type="ORF">TrST_g602</name>
</gene>
<dbReference type="AlphaFoldDB" id="A0A9W7B6I7"/>
<feature type="domain" description="Cyclic nucleotide-binding" evidence="15">
    <location>
        <begin position="167"/>
        <end position="242"/>
    </location>
</feature>
<dbReference type="InterPro" id="IPR018490">
    <property type="entry name" value="cNMP-bd_dom_sf"/>
</dbReference>
<keyword evidence="10" id="KW-0965">Cell junction</keyword>
<proteinExistence type="inferred from homology"/>
<dbReference type="InterPro" id="IPR000595">
    <property type="entry name" value="cNMP-bd_dom"/>
</dbReference>
<evidence type="ECO:0000256" key="9">
    <source>
        <dbReference type="ARBA" id="ARBA00022889"/>
    </source>
</evidence>
<organism evidence="16 17">
    <name type="scientific">Triparma strigata</name>
    <dbReference type="NCBI Taxonomy" id="1606541"/>
    <lineage>
        <taxon>Eukaryota</taxon>
        <taxon>Sar</taxon>
        <taxon>Stramenopiles</taxon>
        <taxon>Ochrophyta</taxon>
        <taxon>Bolidophyceae</taxon>
        <taxon>Parmales</taxon>
        <taxon>Triparmaceae</taxon>
        <taxon>Triparma</taxon>
    </lineage>
</organism>
<dbReference type="CDD" id="cd00038">
    <property type="entry name" value="CAP_ED"/>
    <property type="match status" value="1"/>
</dbReference>
<evidence type="ECO:0000256" key="11">
    <source>
        <dbReference type="ARBA" id="ARBA00022989"/>
    </source>
</evidence>
<evidence type="ECO:0000313" key="17">
    <source>
        <dbReference type="Proteomes" id="UP001165085"/>
    </source>
</evidence>
<dbReference type="GO" id="GO:0030552">
    <property type="term" value="F:cAMP binding"/>
    <property type="evidence" value="ECO:0007669"/>
    <property type="project" value="TreeGrafter"/>
</dbReference>
<feature type="transmembrane region" description="Helical" evidence="14">
    <location>
        <begin position="75"/>
        <end position="94"/>
    </location>
</feature>
<name>A0A9W7B6I7_9STRA</name>
<accession>A0A9W7B6I7</accession>
<comment type="subcellular location">
    <subcellularLocation>
        <location evidence="3">Cell junction</location>
        <location evidence="3">Tight junction</location>
    </subcellularLocation>
    <subcellularLocation>
        <location evidence="1">Lateral cell membrane</location>
    </subcellularLocation>
    <subcellularLocation>
        <location evidence="2">Membrane</location>
        <topology evidence="2">Multi-pass membrane protein</topology>
    </subcellularLocation>
</comment>
<dbReference type="EMBL" id="BRXY01000277">
    <property type="protein sequence ID" value="GMH82996.1"/>
    <property type="molecule type" value="Genomic_DNA"/>
</dbReference>
<dbReference type="SUPFAM" id="SSF51206">
    <property type="entry name" value="cAMP-binding domain-like"/>
    <property type="match status" value="1"/>
</dbReference>
<evidence type="ECO:0000256" key="2">
    <source>
        <dbReference type="ARBA" id="ARBA00004141"/>
    </source>
</evidence>
<evidence type="ECO:0000259" key="15">
    <source>
        <dbReference type="PROSITE" id="PS50042"/>
    </source>
</evidence>